<dbReference type="Pfam" id="PF04002">
    <property type="entry name" value="RadC"/>
    <property type="match status" value="1"/>
</dbReference>
<protein>
    <submittedName>
        <fullName evidence="8">DNA repair protein RadC</fullName>
    </submittedName>
</protein>
<keyword evidence="1" id="KW-0645">Protease</keyword>
<dbReference type="SUPFAM" id="SSF47781">
    <property type="entry name" value="RuvA domain 2-like"/>
    <property type="match status" value="1"/>
</dbReference>
<dbReference type="PANTHER" id="PTHR30471:SF3">
    <property type="entry name" value="UPF0758 PROTEIN YEES-RELATED"/>
    <property type="match status" value="1"/>
</dbReference>
<dbReference type="Pfam" id="PF20582">
    <property type="entry name" value="UPF0758_N"/>
    <property type="match status" value="1"/>
</dbReference>
<dbReference type="CDD" id="cd08071">
    <property type="entry name" value="MPN_DUF2466"/>
    <property type="match status" value="1"/>
</dbReference>
<keyword evidence="5" id="KW-0482">Metalloprotease</keyword>
<proteinExistence type="inferred from homology"/>
<dbReference type="NCBIfam" id="TIGR00608">
    <property type="entry name" value="radc"/>
    <property type="match status" value="1"/>
</dbReference>
<dbReference type="InterPro" id="IPR001405">
    <property type="entry name" value="UPF0758"/>
</dbReference>
<organism evidence="8 9">
    <name type="scientific">Variovorax robiniae</name>
    <dbReference type="NCBI Taxonomy" id="1836199"/>
    <lineage>
        <taxon>Bacteria</taxon>
        <taxon>Pseudomonadati</taxon>
        <taxon>Pseudomonadota</taxon>
        <taxon>Betaproteobacteria</taxon>
        <taxon>Burkholderiales</taxon>
        <taxon>Comamonadaceae</taxon>
        <taxon>Variovorax</taxon>
    </lineage>
</organism>
<dbReference type="EMBL" id="JBBKZS010000006">
    <property type="protein sequence ID" value="MEJ8856199.1"/>
    <property type="molecule type" value="Genomic_DNA"/>
</dbReference>
<dbReference type="InterPro" id="IPR025657">
    <property type="entry name" value="RadC_JAB"/>
</dbReference>
<sequence>MSFKDLPAEMRPREKLIARGAGALGDAELLALLLRTGIAGKNVLQLSQELLDRFDGIAGLLNASLDDLKGIKGLGGSAKRAELSAVLELARRGLAEQLKARAVFDSPEAVKHYLQLHLGARAHEVFAVIFLDAQHRLIAMEELFRGTLTQTSVYPREVVTRALHRQAAAVVLAHNHPSGCAEPSRADELLTQTLKAALALIDVRVLDHVIVGKGVSLSMAERGLV</sequence>
<dbReference type="PROSITE" id="PS01302">
    <property type="entry name" value="UPF0758"/>
    <property type="match status" value="1"/>
</dbReference>
<comment type="similarity">
    <text evidence="6">Belongs to the UPF0758 family.</text>
</comment>
<dbReference type="NCBIfam" id="NF000642">
    <property type="entry name" value="PRK00024.1"/>
    <property type="match status" value="1"/>
</dbReference>
<dbReference type="PROSITE" id="PS50249">
    <property type="entry name" value="MPN"/>
    <property type="match status" value="1"/>
</dbReference>
<dbReference type="Gene3D" id="3.40.140.10">
    <property type="entry name" value="Cytidine Deaminase, domain 2"/>
    <property type="match status" value="1"/>
</dbReference>
<dbReference type="PANTHER" id="PTHR30471">
    <property type="entry name" value="DNA REPAIR PROTEIN RADC"/>
    <property type="match status" value="1"/>
</dbReference>
<evidence type="ECO:0000256" key="4">
    <source>
        <dbReference type="ARBA" id="ARBA00022833"/>
    </source>
</evidence>
<accession>A0ABU8X920</accession>
<feature type="domain" description="MPN" evidence="7">
    <location>
        <begin position="103"/>
        <end position="225"/>
    </location>
</feature>
<dbReference type="InterPro" id="IPR010994">
    <property type="entry name" value="RuvA_2-like"/>
</dbReference>
<dbReference type="Proteomes" id="UP001367030">
    <property type="component" value="Unassembled WGS sequence"/>
</dbReference>
<evidence type="ECO:0000256" key="6">
    <source>
        <dbReference type="RuleBase" id="RU003797"/>
    </source>
</evidence>
<evidence type="ECO:0000259" key="7">
    <source>
        <dbReference type="PROSITE" id="PS50249"/>
    </source>
</evidence>
<evidence type="ECO:0000313" key="8">
    <source>
        <dbReference type="EMBL" id="MEJ8856199.1"/>
    </source>
</evidence>
<keyword evidence="4" id="KW-0862">Zinc</keyword>
<reference evidence="8 9" key="1">
    <citation type="submission" date="2024-03" db="EMBL/GenBank/DDBJ databases">
        <title>Novel species of the genus Variovorax.</title>
        <authorList>
            <person name="Liu Q."/>
            <person name="Xin Y.-H."/>
        </authorList>
    </citation>
    <scope>NUCLEOTIDE SEQUENCE [LARGE SCALE GENOMIC DNA]</scope>
    <source>
        <strain evidence="8 9">KACC 18901</strain>
    </source>
</reference>
<comment type="caution">
    <text evidence="8">The sequence shown here is derived from an EMBL/GenBank/DDBJ whole genome shotgun (WGS) entry which is preliminary data.</text>
</comment>
<evidence type="ECO:0000256" key="5">
    <source>
        <dbReference type="ARBA" id="ARBA00023049"/>
    </source>
</evidence>
<keyword evidence="9" id="KW-1185">Reference proteome</keyword>
<dbReference type="InterPro" id="IPR037518">
    <property type="entry name" value="MPN"/>
</dbReference>
<name>A0ABU8X920_9BURK</name>
<evidence type="ECO:0000313" key="9">
    <source>
        <dbReference type="Proteomes" id="UP001367030"/>
    </source>
</evidence>
<gene>
    <name evidence="8" type="primary">radC</name>
    <name evidence="8" type="ORF">WKW79_16585</name>
</gene>
<dbReference type="InterPro" id="IPR046778">
    <property type="entry name" value="UPF0758_N"/>
</dbReference>
<dbReference type="RefSeq" id="WP_340336270.1">
    <property type="nucleotide sequence ID" value="NZ_JBBKZS010000006.1"/>
</dbReference>
<dbReference type="InterPro" id="IPR020891">
    <property type="entry name" value="UPF0758_CS"/>
</dbReference>
<keyword evidence="3" id="KW-0378">Hydrolase</keyword>
<evidence type="ECO:0000256" key="3">
    <source>
        <dbReference type="ARBA" id="ARBA00022801"/>
    </source>
</evidence>
<evidence type="ECO:0000256" key="1">
    <source>
        <dbReference type="ARBA" id="ARBA00022670"/>
    </source>
</evidence>
<evidence type="ECO:0000256" key="2">
    <source>
        <dbReference type="ARBA" id="ARBA00022723"/>
    </source>
</evidence>
<keyword evidence="2" id="KW-0479">Metal-binding</keyword>